<dbReference type="GO" id="GO:0009245">
    <property type="term" value="P:lipid A biosynthetic process"/>
    <property type="evidence" value="ECO:0007669"/>
    <property type="project" value="UniProtKB-UniRule"/>
</dbReference>
<dbReference type="RefSeq" id="WP_011792431.1">
    <property type="nucleotide sequence ID" value="NC_008751.1"/>
</dbReference>
<dbReference type="Pfam" id="PF02684">
    <property type="entry name" value="LpxB"/>
    <property type="match status" value="1"/>
</dbReference>
<keyword evidence="7 11" id="KW-0808">Transferase</keyword>
<keyword evidence="6 11" id="KW-0328">Glycosyltransferase</keyword>
<evidence type="ECO:0000256" key="1">
    <source>
        <dbReference type="ARBA" id="ARBA00002056"/>
    </source>
</evidence>
<name>A0A0H3AAU8_NITV4</name>
<dbReference type="NCBIfam" id="TIGR00215">
    <property type="entry name" value="lpxB"/>
    <property type="match status" value="1"/>
</dbReference>
<dbReference type="KEGG" id="dvl:Dvul_1707"/>
<evidence type="ECO:0000313" key="12">
    <source>
        <dbReference type="Proteomes" id="UP000009173"/>
    </source>
</evidence>
<reference evidence="12" key="1">
    <citation type="journal article" date="2009" name="Environ. Microbiol.">
        <title>Contribution of mobile genetic elements to Desulfovibrio vulgaris genome plasticity.</title>
        <authorList>
            <person name="Walker C.B."/>
            <person name="Stolyar S."/>
            <person name="Chivian D."/>
            <person name="Pinel N."/>
            <person name="Gabster J.A."/>
            <person name="Dehal P.S."/>
            <person name="He Z."/>
            <person name="Yang Z.K."/>
            <person name="Yen H.C."/>
            <person name="Zhou J."/>
            <person name="Wall J.D."/>
            <person name="Hazen T.C."/>
            <person name="Arkin A.P."/>
            <person name="Stahl D.A."/>
        </authorList>
    </citation>
    <scope>NUCLEOTIDE SEQUENCE [LARGE SCALE GENOMIC DNA]</scope>
    <source>
        <strain evidence="12">DP4</strain>
    </source>
</reference>
<dbReference type="SUPFAM" id="SSF53756">
    <property type="entry name" value="UDP-Glycosyltransferase/glycogen phosphorylase"/>
    <property type="match status" value="1"/>
</dbReference>
<dbReference type="Proteomes" id="UP000009173">
    <property type="component" value="Chromosome"/>
</dbReference>
<dbReference type="EMBL" id="CP000527">
    <property type="protein sequence ID" value="ABM28724.1"/>
    <property type="molecule type" value="Genomic_DNA"/>
</dbReference>
<evidence type="ECO:0000256" key="4">
    <source>
        <dbReference type="ARBA" id="ARBA00022516"/>
    </source>
</evidence>
<keyword evidence="4" id="KW-0444">Lipid biosynthesis</keyword>
<dbReference type="PANTHER" id="PTHR30372:SF4">
    <property type="entry name" value="LIPID-A-DISACCHARIDE SYNTHASE, MITOCHONDRIAL-RELATED"/>
    <property type="match status" value="1"/>
</dbReference>
<dbReference type="GO" id="GO:0005543">
    <property type="term" value="F:phospholipid binding"/>
    <property type="evidence" value="ECO:0007669"/>
    <property type="project" value="TreeGrafter"/>
</dbReference>
<dbReference type="InterPro" id="IPR003835">
    <property type="entry name" value="Glyco_trans_19"/>
</dbReference>
<accession>A0A0H3AAU8</accession>
<evidence type="ECO:0000256" key="10">
    <source>
        <dbReference type="NCBIfam" id="TIGR00215"/>
    </source>
</evidence>
<evidence type="ECO:0000256" key="2">
    <source>
        <dbReference type="ARBA" id="ARBA00012687"/>
    </source>
</evidence>
<dbReference type="GO" id="GO:0016020">
    <property type="term" value="C:membrane"/>
    <property type="evidence" value="ECO:0007669"/>
    <property type="project" value="GOC"/>
</dbReference>
<dbReference type="EC" id="2.4.1.182" evidence="2 10"/>
<evidence type="ECO:0000313" key="11">
    <source>
        <dbReference type="EMBL" id="ABM28724.1"/>
    </source>
</evidence>
<dbReference type="PANTHER" id="PTHR30372">
    <property type="entry name" value="LIPID-A-DISACCHARIDE SYNTHASE"/>
    <property type="match status" value="1"/>
</dbReference>
<evidence type="ECO:0000256" key="5">
    <source>
        <dbReference type="ARBA" id="ARBA00022556"/>
    </source>
</evidence>
<organism evidence="11 12">
    <name type="scientific">Nitratidesulfovibrio vulgaris (strain DP4)</name>
    <name type="common">Desulfovibrio vulgaris</name>
    <dbReference type="NCBI Taxonomy" id="391774"/>
    <lineage>
        <taxon>Bacteria</taxon>
        <taxon>Pseudomonadati</taxon>
        <taxon>Thermodesulfobacteriota</taxon>
        <taxon>Desulfovibrionia</taxon>
        <taxon>Desulfovibrionales</taxon>
        <taxon>Desulfovibrionaceae</taxon>
        <taxon>Nitratidesulfovibrio</taxon>
    </lineage>
</organism>
<keyword evidence="8" id="KW-0443">Lipid metabolism</keyword>
<evidence type="ECO:0000256" key="9">
    <source>
        <dbReference type="ARBA" id="ARBA00048975"/>
    </source>
</evidence>
<evidence type="ECO:0000256" key="7">
    <source>
        <dbReference type="ARBA" id="ARBA00022679"/>
    </source>
</evidence>
<comment type="catalytic activity">
    <reaction evidence="9">
        <text>a lipid X + a UDP-2-N,3-O-bis[(3R)-3-hydroxyacyl]-alpha-D-glucosamine = a lipid A disaccharide + UDP + H(+)</text>
        <dbReference type="Rhea" id="RHEA:67828"/>
        <dbReference type="ChEBI" id="CHEBI:15378"/>
        <dbReference type="ChEBI" id="CHEBI:58223"/>
        <dbReference type="ChEBI" id="CHEBI:137748"/>
        <dbReference type="ChEBI" id="CHEBI:176338"/>
        <dbReference type="ChEBI" id="CHEBI:176343"/>
        <dbReference type="EC" id="2.4.1.182"/>
    </reaction>
</comment>
<dbReference type="HOGENOM" id="CLU_036577_3_1_7"/>
<protein>
    <recommendedName>
        <fullName evidence="3 10">Lipid-A-disaccharide synthase</fullName>
        <ecNumber evidence="2 10">2.4.1.182</ecNumber>
    </recommendedName>
</protein>
<comment type="function">
    <text evidence="1">Condensation of UDP-2,3-diacylglucosamine and 2,3-diacylglucosamine-1-phosphate to form lipid A disaccharide, a precursor of lipid A, a phosphorylated glycolipid that anchors the lipopolysaccharide to the outer membrane of the cell.</text>
</comment>
<proteinExistence type="predicted"/>
<evidence type="ECO:0000256" key="3">
    <source>
        <dbReference type="ARBA" id="ARBA00020902"/>
    </source>
</evidence>
<evidence type="ECO:0000256" key="6">
    <source>
        <dbReference type="ARBA" id="ARBA00022676"/>
    </source>
</evidence>
<keyword evidence="5" id="KW-0441">Lipid A biosynthesis</keyword>
<dbReference type="GO" id="GO:0008915">
    <property type="term" value="F:lipid-A-disaccharide synthase activity"/>
    <property type="evidence" value="ECO:0007669"/>
    <property type="project" value="UniProtKB-UniRule"/>
</dbReference>
<evidence type="ECO:0000256" key="8">
    <source>
        <dbReference type="ARBA" id="ARBA00023098"/>
    </source>
</evidence>
<gene>
    <name evidence="11" type="ordered locus">Dvul_1707</name>
</gene>
<dbReference type="AlphaFoldDB" id="A0A0H3AAU8"/>
<sequence>MPPSIWINTGELSGDMHGAALLEALRALAPDLSCTGMGGPYLRAAGQQAMLRVEDLSVMGITEVIAYLPRIFSMLRDIRAELARTRPDAVVLIDAPEFNFRVAKAATDLGIPVYYYISPKIWAWRTGRVQFIKRHVRRMLSILPFEVDFYRRHGMEVDYVGNPLVDMVDWPALAAIAPVEGRIGLMPGSRRKEVESLMPAFGDAARLMLEHRPGLDFHCMRAPSTTEAALRALWPQDIPLHIVAPEDRYHAVRSCQMLIAASGTATLETALIGTPTLVTYKVSPFSYWLGRKLVKVRFAALPNLVLDREVFPELLQEKATGPVIAQHAAAWLDAPEALAAVRSELDVLRTMLGEPGAAGRAARIIIDDLTGRKQQD</sequence>